<dbReference type="Pfam" id="PF23679">
    <property type="entry name" value="UPA-FIIND"/>
    <property type="match status" value="1"/>
</dbReference>
<dbReference type="PANTHER" id="PTHR46985">
    <property type="entry name" value="NACHT, LRR AND PYD DOMAINS-CONTAINING PROTEIN 1"/>
    <property type="match status" value="1"/>
</dbReference>
<dbReference type="GeneTree" id="ENSGT00940000178015"/>
<feature type="domain" description="FIIND" evidence="5">
    <location>
        <begin position="80"/>
        <end position="307"/>
    </location>
</feature>
<dbReference type="GO" id="GO:0005829">
    <property type="term" value="C:cytosol"/>
    <property type="evidence" value="ECO:0007669"/>
    <property type="project" value="UniProtKB-SubCell"/>
</dbReference>
<organism evidence="6 7">
    <name type="scientific">Seriola dumerili</name>
    <name type="common">Greater amberjack</name>
    <name type="synonym">Caranx dumerili</name>
    <dbReference type="NCBI Taxonomy" id="41447"/>
    <lineage>
        <taxon>Eukaryota</taxon>
        <taxon>Metazoa</taxon>
        <taxon>Chordata</taxon>
        <taxon>Craniata</taxon>
        <taxon>Vertebrata</taxon>
        <taxon>Euteleostomi</taxon>
        <taxon>Actinopterygii</taxon>
        <taxon>Neopterygii</taxon>
        <taxon>Teleostei</taxon>
        <taxon>Neoteleostei</taxon>
        <taxon>Acanthomorphata</taxon>
        <taxon>Carangaria</taxon>
        <taxon>Carangiformes</taxon>
        <taxon>Carangidae</taxon>
        <taxon>Seriola</taxon>
    </lineage>
</organism>
<accession>A0A3B4T643</accession>
<evidence type="ECO:0000313" key="6">
    <source>
        <dbReference type="Ensembl" id="ENSSDUP00000001534.1"/>
    </source>
</evidence>
<evidence type="ECO:0000256" key="4">
    <source>
        <dbReference type="ARBA" id="ARBA00022859"/>
    </source>
</evidence>
<dbReference type="STRING" id="41447.ENSSDUP00000001534"/>
<reference evidence="6" key="2">
    <citation type="submission" date="2025-09" db="UniProtKB">
        <authorList>
            <consortium name="Ensembl"/>
        </authorList>
    </citation>
    <scope>IDENTIFICATION</scope>
</reference>
<dbReference type="InterPro" id="IPR051249">
    <property type="entry name" value="NLRP_Inflammasome"/>
</dbReference>
<sequence>MSEGFLQHIHGSPSYLAERPKRALSGHYDSHAKPKIPTHFSTMALGTPGKIKIPSGDSRLKLDPKAAKTKLESFEDKSEVMKGPSRFTPEVLNEGGNISYRFWGPCPGVFQCDLTKLAFRMTGAGKLTYKVVRWDQELLRSAGKTAAGLLFDIKCSEDAVSQLHFPHCETELASLSEALSVVHISDDGMSILKPREITDTHVIVDIPHLSAFGLVWDIIKWFLNIRKQIRGQVLLFRQPTYKRQTRKLNVFLLPDDVPVQEVKGQLDEAEYIVAPSFCHLIRGQTYSLDCPEAYIVPSVSMSNTIVC</sequence>
<evidence type="ECO:0000256" key="2">
    <source>
        <dbReference type="ARBA" id="ARBA00022490"/>
    </source>
</evidence>
<keyword evidence="7" id="KW-1185">Reference proteome</keyword>
<evidence type="ECO:0000259" key="5">
    <source>
        <dbReference type="PROSITE" id="PS51830"/>
    </source>
</evidence>
<dbReference type="PROSITE" id="PS51830">
    <property type="entry name" value="FIIND"/>
    <property type="match status" value="1"/>
</dbReference>
<keyword evidence="4" id="KW-0391">Immunity</keyword>
<evidence type="ECO:0000313" key="7">
    <source>
        <dbReference type="Proteomes" id="UP000261420"/>
    </source>
</evidence>
<keyword evidence="3" id="KW-0399">Innate immunity</keyword>
<proteinExistence type="predicted"/>
<dbReference type="InterPro" id="IPR025307">
    <property type="entry name" value="FIIND_dom"/>
</dbReference>
<name>A0A3B4T643_SERDU</name>
<dbReference type="GO" id="GO:0045087">
    <property type="term" value="P:innate immune response"/>
    <property type="evidence" value="ECO:0007669"/>
    <property type="project" value="UniProtKB-KW"/>
</dbReference>
<comment type="subcellular location">
    <subcellularLocation>
        <location evidence="1">Cytoplasm</location>
        <location evidence="1">Cytosol</location>
    </subcellularLocation>
</comment>
<reference evidence="6" key="1">
    <citation type="submission" date="2025-08" db="UniProtKB">
        <authorList>
            <consortium name="Ensembl"/>
        </authorList>
    </citation>
    <scope>IDENTIFICATION</scope>
</reference>
<keyword evidence="2" id="KW-0963">Cytoplasm</keyword>
<dbReference type="Proteomes" id="UP000261420">
    <property type="component" value="Unplaced"/>
</dbReference>
<evidence type="ECO:0000256" key="3">
    <source>
        <dbReference type="ARBA" id="ARBA00022588"/>
    </source>
</evidence>
<protein>
    <recommendedName>
        <fullName evidence="5">FIIND domain-containing protein</fullName>
    </recommendedName>
</protein>
<evidence type="ECO:0000256" key="1">
    <source>
        <dbReference type="ARBA" id="ARBA00004514"/>
    </source>
</evidence>
<dbReference type="OMA" id="PHCETEL"/>
<dbReference type="Pfam" id="PF13553">
    <property type="entry name" value="FIIND"/>
    <property type="match status" value="1"/>
</dbReference>
<dbReference type="PANTHER" id="PTHR46985:SF2">
    <property type="entry name" value="APOPTOSIS-ASSOCIATED SPECK-LIKE PROTEIN CONTAINING A CARD"/>
    <property type="match status" value="1"/>
</dbReference>
<dbReference type="AlphaFoldDB" id="A0A3B4T643"/>
<dbReference type="Ensembl" id="ENSSDUT00000001591.1">
    <property type="protein sequence ID" value="ENSSDUP00000001534.1"/>
    <property type="gene ID" value="ENSSDUG00000001224.1"/>
</dbReference>